<comment type="caution">
    <text evidence="5">The sequence shown here is derived from an EMBL/GenBank/DDBJ whole genome shotgun (WGS) entry which is preliminary data.</text>
</comment>
<dbReference type="GO" id="GO:0046872">
    <property type="term" value="F:metal ion binding"/>
    <property type="evidence" value="ECO:0007669"/>
    <property type="project" value="UniProtKB-KW"/>
</dbReference>
<reference evidence="5" key="1">
    <citation type="journal article" date="2021" name="PeerJ">
        <title>Extensive microbial diversity within the chicken gut microbiome revealed by metagenomics and culture.</title>
        <authorList>
            <person name="Gilroy R."/>
            <person name="Ravi A."/>
            <person name="Getino M."/>
            <person name="Pursley I."/>
            <person name="Horton D.L."/>
            <person name="Alikhan N.F."/>
            <person name="Baker D."/>
            <person name="Gharbi K."/>
            <person name="Hall N."/>
            <person name="Watson M."/>
            <person name="Adriaenssens E.M."/>
            <person name="Foster-Nyarko E."/>
            <person name="Jarju S."/>
            <person name="Secka A."/>
            <person name="Antonio M."/>
            <person name="Oren A."/>
            <person name="Chaudhuri R.R."/>
            <person name="La Ragione R."/>
            <person name="Hildebrand F."/>
            <person name="Pallen M.J."/>
        </authorList>
    </citation>
    <scope>NUCLEOTIDE SEQUENCE</scope>
    <source>
        <strain evidence="5">14975</strain>
    </source>
</reference>
<keyword evidence="2" id="KW-0456">Lyase</keyword>
<dbReference type="SUPFAM" id="SSF53800">
    <property type="entry name" value="Chelatase"/>
    <property type="match status" value="1"/>
</dbReference>
<evidence type="ECO:0000313" key="5">
    <source>
        <dbReference type="EMBL" id="HIX20176.1"/>
    </source>
</evidence>
<dbReference type="AlphaFoldDB" id="A0A9D1VBM9"/>
<keyword evidence="3" id="KW-0812">Transmembrane</keyword>
<name>A0A9D1VBM9_9BACT</name>
<keyword evidence="1" id="KW-0479">Metal-binding</keyword>
<dbReference type="EMBL" id="DXFQ01000111">
    <property type="protein sequence ID" value="HIX20176.1"/>
    <property type="molecule type" value="Genomic_DNA"/>
</dbReference>
<feature type="transmembrane region" description="Helical" evidence="3">
    <location>
        <begin position="47"/>
        <end position="68"/>
    </location>
</feature>
<evidence type="ECO:0000256" key="3">
    <source>
        <dbReference type="SAM" id="Phobius"/>
    </source>
</evidence>
<evidence type="ECO:0000256" key="4">
    <source>
        <dbReference type="SAM" id="SignalP"/>
    </source>
</evidence>
<dbReference type="GO" id="GO:0016829">
    <property type="term" value="F:lyase activity"/>
    <property type="evidence" value="ECO:0007669"/>
    <property type="project" value="UniProtKB-KW"/>
</dbReference>
<evidence type="ECO:0008006" key="7">
    <source>
        <dbReference type="Google" id="ProtNLM"/>
    </source>
</evidence>
<evidence type="ECO:0000256" key="2">
    <source>
        <dbReference type="ARBA" id="ARBA00023239"/>
    </source>
</evidence>
<organism evidence="5 6">
    <name type="scientific">Candidatus Akkermansia intestinigallinarum</name>
    <dbReference type="NCBI Taxonomy" id="2838431"/>
    <lineage>
        <taxon>Bacteria</taxon>
        <taxon>Pseudomonadati</taxon>
        <taxon>Verrucomicrobiota</taxon>
        <taxon>Verrucomicrobiia</taxon>
        <taxon>Verrucomicrobiales</taxon>
        <taxon>Akkermansiaceae</taxon>
        <taxon>Akkermansia</taxon>
    </lineage>
</organism>
<dbReference type="Proteomes" id="UP000823964">
    <property type="component" value="Unassembled WGS sequence"/>
</dbReference>
<gene>
    <name evidence="5" type="ORF">H9862_06200</name>
</gene>
<accession>A0A9D1VBM9</accession>
<protein>
    <recommendedName>
        <fullName evidence="7">Cobalamin biosynthesis protein CbiX</fullName>
    </recommendedName>
</protein>
<feature type="chain" id="PRO_5038438860" description="Cobalamin biosynthesis protein CbiX" evidence="4">
    <location>
        <begin position="25"/>
        <end position="298"/>
    </location>
</feature>
<dbReference type="Gene3D" id="3.40.50.1400">
    <property type="match status" value="1"/>
</dbReference>
<sequence>MSRRSAKLLLLLCALAFAAALWGAADCGARLATLDPSDAEATHLRRLIYFHFALSQLAVLGAVLIFYARHARWKRYYLLVSYNEKGMPLNPPGIRMPAERVYRCNLHALDAAELPPDDAPVLVYPMMMLSGKSSGDRLEAALGDAFRRAGRKPDLYYQPVLGASPWLARAAAELLRPLLDEQSAVLVVAHDSALPELPPEPALFCRRLRRQLPGVEIALGYMRRQPTAHERLAQLHGSRVLLLPFLLTEGYHAACDLPGSEQAAACGKSLLRLPVIAELLQRDLSPAARRSRRPAPRA</sequence>
<keyword evidence="3" id="KW-0472">Membrane</keyword>
<reference evidence="5" key="2">
    <citation type="submission" date="2021-04" db="EMBL/GenBank/DDBJ databases">
        <authorList>
            <person name="Gilroy R."/>
        </authorList>
    </citation>
    <scope>NUCLEOTIDE SEQUENCE</scope>
    <source>
        <strain evidence="5">14975</strain>
    </source>
</reference>
<dbReference type="InterPro" id="IPR002762">
    <property type="entry name" value="CbiX-like"/>
</dbReference>
<dbReference type="Pfam" id="PF01903">
    <property type="entry name" value="CbiX"/>
    <property type="match status" value="1"/>
</dbReference>
<feature type="signal peptide" evidence="4">
    <location>
        <begin position="1"/>
        <end position="24"/>
    </location>
</feature>
<proteinExistence type="predicted"/>
<evidence type="ECO:0000313" key="6">
    <source>
        <dbReference type="Proteomes" id="UP000823964"/>
    </source>
</evidence>
<evidence type="ECO:0000256" key="1">
    <source>
        <dbReference type="ARBA" id="ARBA00022723"/>
    </source>
</evidence>
<keyword evidence="3" id="KW-1133">Transmembrane helix</keyword>
<keyword evidence="4" id="KW-0732">Signal</keyword>